<evidence type="ECO:0000313" key="1">
    <source>
        <dbReference type="EMBL" id="ESA20532.1"/>
    </source>
</evidence>
<sequence length="68" mass="7687">MAILFEKTELYQNFNIIKRTVVGSSVRTVLSLVQLEFSMISLVLLSTDNIRILQSADRGSEEAKNKVQ</sequence>
<proteinExistence type="predicted"/>
<dbReference type="EMBL" id="KI277243">
    <property type="protein sequence ID" value="ESA20532.1"/>
    <property type="molecule type" value="Genomic_DNA"/>
</dbReference>
<protein>
    <submittedName>
        <fullName evidence="1">Uncharacterized protein</fullName>
    </submittedName>
</protein>
<name>U9ULJ3_RHIID</name>
<dbReference type="HOGENOM" id="CLU_2795213_0_0_1"/>
<reference evidence="1" key="1">
    <citation type="submission" date="2013-07" db="EMBL/GenBank/DDBJ databases">
        <title>The genome of an arbuscular mycorrhizal fungus provides insights into the evolution of the oldest plant symbiosis.</title>
        <authorList>
            <consortium name="DOE Joint Genome Institute"/>
            <person name="Tisserant E."/>
            <person name="Malbreil M."/>
            <person name="Kuo A."/>
            <person name="Kohler A."/>
            <person name="Symeonidi A."/>
            <person name="Balestrini R."/>
            <person name="Charron P."/>
            <person name="Duensing N."/>
            <person name="Frei-dit-Frey N."/>
            <person name="Gianinazzi-Pearson V."/>
            <person name="Gilbert B."/>
            <person name="Handa Y."/>
            <person name="Hijri M."/>
            <person name="Kaul R."/>
            <person name="Kawaguchi M."/>
            <person name="Krajinski F."/>
            <person name="Lammers P."/>
            <person name="Lapierre D."/>
            <person name="Masclaux F.G."/>
            <person name="Murat C."/>
            <person name="Morin E."/>
            <person name="Ndikumana S."/>
            <person name="Pagni M."/>
            <person name="Petitpierre D."/>
            <person name="Requena N."/>
            <person name="Rosikiewicz P."/>
            <person name="Riley R."/>
            <person name="Saito K."/>
            <person name="San Clemente H."/>
            <person name="Shapiro H."/>
            <person name="van Tuinen D."/>
            <person name="Becard G."/>
            <person name="Bonfante P."/>
            <person name="Paszkowski U."/>
            <person name="Shachar-Hill Y."/>
            <person name="Young J.P."/>
            <person name="Sanders I.R."/>
            <person name="Henrissat B."/>
            <person name="Rensing S.A."/>
            <person name="Grigoriev I.V."/>
            <person name="Corradi N."/>
            <person name="Roux C."/>
            <person name="Martin F."/>
        </authorList>
    </citation>
    <scope>NUCLEOTIDE SEQUENCE</scope>
    <source>
        <strain evidence="1">DAOM 197198</strain>
    </source>
</reference>
<accession>U9ULJ3</accession>
<dbReference type="AlphaFoldDB" id="U9ULJ3"/>
<organism evidence="1">
    <name type="scientific">Rhizophagus irregularis (strain DAOM 181602 / DAOM 197198 / MUCL 43194)</name>
    <name type="common">Arbuscular mycorrhizal fungus</name>
    <name type="synonym">Glomus intraradices</name>
    <dbReference type="NCBI Taxonomy" id="747089"/>
    <lineage>
        <taxon>Eukaryota</taxon>
        <taxon>Fungi</taxon>
        <taxon>Fungi incertae sedis</taxon>
        <taxon>Mucoromycota</taxon>
        <taxon>Glomeromycotina</taxon>
        <taxon>Glomeromycetes</taxon>
        <taxon>Glomerales</taxon>
        <taxon>Glomeraceae</taxon>
        <taxon>Rhizophagus</taxon>
    </lineage>
</organism>
<gene>
    <name evidence="1" type="ORF">GLOINDRAFT_18428</name>
</gene>